<proteinExistence type="predicted"/>
<gene>
    <name evidence="1" type="ORF">A2290_05065</name>
</gene>
<protein>
    <recommendedName>
        <fullName evidence="3">PIN domain-containing protein</fullName>
    </recommendedName>
</protein>
<sequence length="152" mass="17364">MRLCLNTNVFCRPFDDLSQERILKEAMAANKIFIWAQAGLVEILASEANLTEIFLIKNMYKKDAVESLVLAASANAIKLENSTIELADTIWEENIMSDYMDILHLSMASASNCEYFLTCDDEIIKKKKHLEKFTKCIILNPVDFVSLMEVKF</sequence>
<reference evidence="1 2" key="1">
    <citation type="journal article" date="2016" name="Nat. Commun.">
        <title>Thousands of microbial genomes shed light on interconnected biogeochemical processes in an aquifer system.</title>
        <authorList>
            <person name="Anantharaman K."/>
            <person name="Brown C.T."/>
            <person name="Hug L.A."/>
            <person name="Sharon I."/>
            <person name="Castelle C.J."/>
            <person name="Probst A.J."/>
            <person name="Thomas B.C."/>
            <person name="Singh A."/>
            <person name="Wilkins M.J."/>
            <person name="Karaoz U."/>
            <person name="Brodie E.L."/>
            <person name="Williams K.H."/>
            <person name="Hubbard S.S."/>
            <person name="Banfield J.F."/>
        </authorList>
    </citation>
    <scope>NUCLEOTIDE SEQUENCE [LARGE SCALE GENOMIC DNA]</scope>
</reference>
<dbReference type="AlphaFoldDB" id="A0A1F4S8T7"/>
<comment type="caution">
    <text evidence="1">The sequence shown here is derived from an EMBL/GenBank/DDBJ whole genome shotgun (WGS) entry which is preliminary data.</text>
</comment>
<organism evidence="1 2">
    <name type="scientific">candidate division WOR-1 bacterium RIFOXYB2_FULL_36_35</name>
    <dbReference type="NCBI Taxonomy" id="1802578"/>
    <lineage>
        <taxon>Bacteria</taxon>
        <taxon>Bacillati</taxon>
        <taxon>Saganbacteria</taxon>
    </lineage>
</organism>
<evidence type="ECO:0000313" key="2">
    <source>
        <dbReference type="Proteomes" id="UP000177905"/>
    </source>
</evidence>
<dbReference type="InterPro" id="IPR029060">
    <property type="entry name" value="PIN-like_dom_sf"/>
</dbReference>
<evidence type="ECO:0000313" key="1">
    <source>
        <dbReference type="EMBL" id="OGC16865.1"/>
    </source>
</evidence>
<evidence type="ECO:0008006" key="3">
    <source>
        <dbReference type="Google" id="ProtNLM"/>
    </source>
</evidence>
<accession>A0A1F4S8T7</accession>
<name>A0A1F4S8T7_UNCSA</name>
<dbReference type="SUPFAM" id="SSF88723">
    <property type="entry name" value="PIN domain-like"/>
    <property type="match status" value="1"/>
</dbReference>
<dbReference type="EMBL" id="MEUA01000001">
    <property type="protein sequence ID" value="OGC16865.1"/>
    <property type="molecule type" value="Genomic_DNA"/>
</dbReference>
<dbReference type="Proteomes" id="UP000177905">
    <property type="component" value="Unassembled WGS sequence"/>
</dbReference>